<evidence type="ECO:0000313" key="2">
    <source>
        <dbReference type="Proteomes" id="UP000385544"/>
    </source>
</evidence>
<reference evidence="1 2" key="1">
    <citation type="submission" date="2019-07" db="EMBL/GenBank/DDBJ databases">
        <authorList>
            <person name="Hibberd C M."/>
            <person name="Gehrig L. J."/>
            <person name="Chang H.-W."/>
            <person name="Venkatesh S."/>
        </authorList>
    </citation>
    <scope>NUCLEOTIDE SEQUENCE [LARGE SCALE GENOMIC DNA]</scope>
    <source>
        <strain evidence="1">Streptococcus_constellatus_SS_Bg39</strain>
    </source>
</reference>
<name>A0A564TA25_STRCV</name>
<organism evidence="1 2">
    <name type="scientific">Streptococcus constellatus</name>
    <dbReference type="NCBI Taxonomy" id="76860"/>
    <lineage>
        <taxon>Bacteria</taxon>
        <taxon>Bacillati</taxon>
        <taxon>Bacillota</taxon>
        <taxon>Bacilli</taxon>
        <taxon>Lactobacillales</taxon>
        <taxon>Streptococcaceae</taxon>
        <taxon>Streptococcus</taxon>
        <taxon>Streptococcus anginosus group</taxon>
    </lineage>
</organism>
<dbReference type="EMBL" id="CABHMZ010000021">
    <property type="protein sequence ID" value="VUX04270.1"/>
    <property type="molecule type" value="Genomic_DNA"/>
</dbReference>
<sequence>MNSCVLCENPLEEKLKFCDLLTLKKPKARACDDCFEKFQRISGQHCPKCYRDGQVKSAWIAKCGEKKEKKFATKAALCITKR</sequence>
<evidence type="ECO:0000313" key="1">
    <source>
        <dbReference type="EMBL" id="VUX04270.1"/>
    </source>
</evidence>
<accession>A0A564TA25</accession>
<proteinExistence type="predicted"/>
<dbReference type="Proteomes" id="UP000385544">
    <property type="component" value="Unassembled WGS sequence"/>
</dbReference>
<gene>
    <name evidence="1" type="ORF">SCSS39_01387</name>
</gene>
<protein>
    <submittedName>
        <fullName evidence="1">Uncharacterized protein</fullName>
    </submittedName>
</protein>
<dbReference type="AlphaFoldDB" id="A0A564TA25"/>